<evidence type="ECO:0000256" key="1">
    <source>
        <dbReference type="SAM" id="MobiDB-lite"/>
    </source>
</evidence>
<gene>
    <name evidence="2" type="ORF">EZ313_03190</name>
</gene>
<evidence type="ECO:0000313" key="3">
    <source>
        <dbReference type="Proteomes" id="UP000298180"/>
    </source>
</evidence>
<sequence length="86" mass="9581">MSTIDSLGRLPAVPAGVSPTRHLQQPHRPQQARSRRPDRLRDAPSKDVPITQSYRSVMPFPTGDVIRTTLLFVLPAISLRLDARLS</sequence>
<keyword evidence="3" id="KW-1185">Reference proteome</keyword>
<organism evidence="2 3">
    <name type="scientific">Ramlibacter henchirensis</name>
    <dbReference type="NCBI Taxonomy" id="204072"/>
    <lineage>
        <taxon>Bacteria</taxon>
        <taxon>Pseudomonadati</taxon>
        <taxon>Pseudomonadota</taxon>
        <taxon>Betaproteobacteria</taxon>
        <taxon>Burkholderiales</taxon>
        <taxon>Comamonadaceae</taxon>
        <taxon>Ramlibacter</taxon>
    </lineage>
</organism>
<feature type="compositionally biased region" description="Polar residues" evidence="1">
    <location>
        <begin position="21"/>
        <end position="32"/>
    </location>
</feature>
<accession>A0A4Z0C394</accession>
<dbReference type="RefSeq" id="WP_135261763.1">
    <property type="nucleotide sequence ID" value="NZ_SMLM01000001.1"/>
</dbReference>
<name>A0A4Z0C394_9BURK</name>
<evidence type="ECO:0000313" key="2">
    <source>
        <dbReference type="EMBL" id="TFZ05681.1"/>
    </source>
</evidence>
<proteinExistence type="predicted"/>
<reference evidence="2 3" key="1">
    <citation type="submission" date="2019-03" db="EMBL/GenBank/DDBJ databases">
        <title>Ramlibacter henchirensis DSM 14656, whole genome shotgun sequence.</title>
        <authorList>
            <person name="Zhang X."/>
            <person name="Feng G."/>
            <person name="Zhu H."/>
        </authorList>
    </citation>
    <scope>NUCLEOTIDE SEQUENCE [LARGE SCALE GENOMIC DNA]</scope>
    <source>
        <strain evidence="2 3">DSM 14656</strain>
    </source>
</reference>
<dbReference type="Proteomes" id="UP000298180">
    <property type="component" value="Unassembled WGS sequence"/>
</dbReference>
<protein>
    <submittedName>
        <fullName evidence="2">Uncharacterized protein</fullName>
    </submittedName>
</protein>
<comment type="caution">
    <text evidence="2">The sequence shown here is derived from an EMBL/GenBank/DDBJ whole genome shotgun (WGS) entry which is preliminary data.</text>
</comment>
<feature type="compositionally biased region" description="Basic and acidic residues" evidence="1">
    <location>
        <begin position="35"/>
        <end position="45"/>
    </location>
</feature>
<dbReference type="EMBL" id="SMLM01000001">
    <property type="protein sequence ID" value="TFZ05681.1"/>
    <property type="molecule type" value="Genomic_DNA"/>
</dbReference>
<feature type="region of interest" description="Disordered" evidence="1">
    <location>
        <begin position="1"/>
        <end position="52"/>
    </location>
</feature>
<dbReference type="AlphaFoldDB" id="A0A4Z0C394"/>